<dbReference type="STRING" id="926556.Echvi_2739"/>
<reference evidence="3" key="1">
    <citation type="submission" date="2012-02" db="EMBL/GenBank/DDBJ databases">
        <title>The complete genome of Echinicola vietnamensis DSM 17526.</title>
        <authorList>
            <person name="Lucas S."/>
            <person name="Copeland A."/>
            <person name="Lapidus A."/>
            <person name="Glavina del Rio T."/>
            <person name="Dalin E."/>
            <person name="Tice H."/>
            <person name="Bruce D."/>
            <person name="Goodwin L."/>
            <person name="Pitluck S."/>
            <person name="Peters L."/>
            <person name="Ovchinnikova G."/>
            <person name="Teshima H."/>
            <person name="Kyrpides N."/>
            <person name="Mavromatis K."/>
            <person name="Ivanova N."/>
            <person name="Brettin T."/>
            <person name="Detter J.C."/>
            <person name="Han C."/>
            <person name="Larimer F."/>
            <person name="Land M."/>
            <person name="Hauser L."/>
            <person name="Markowitz V."/>
            <person name="Cheng J.-F."/>
            <person name="Hugenholtz P."/>
            <person name="Woyke T."/>
            <person name="Wu D."/>
            <person name="Brambilla E."/>
            <person name="Klenk H.-P."/>
            <person name="Eisen J.A."/>
        </authorList>
    </citation>
    <scope>NUCLEOTIDE SEQUENCE [LARGE SCALE GENOMIC DNA]</scope>
    <source>
        <strain evidence="3">DSM 17526 / LMG 23754 / KMM 6221</strain>
    </source>
</reference>
<feature type="domain" description="Glycosyltransferase 2-like" evidence="1">
    <location>
        <begin position="8"/>
        <end position="171"/>
    </location>
</feature>
<evidence type="ECO:0000313" key="2">
    <source>
        <dbReference type="EMBL" id="AGA78979.1"/>
    </source>
</evidence>
<dbReference type="Gene3D" id="3.90.550.10">
    <property type="entry name" value="Spore Coat Polysaccharide Biosynthesis Protein SpsA, Chain A"/>
    <property type="match status" value="1"/>
</dbReference>
<keyword evidence="2" id="KW-0808">Transferase</keyword>
<dbReference type="HOGENOM" id="CLU_025996_2_0_10"/>
<dbReference type="InterPro" id="IPR029044">
    <property type="entry name" value="Nucleotide-diphossugar_trans"/>
</dbReference>
<dbReference type="RefSeq" id="WP_015266532.1">
    <property type="nucleotide sequence ID" value="NC_019904.1"/>
</dbReference>
<dbReference type="InterPro" id="IPR001173">
    <property type="entry name" value="Glyco_trans_2-like"/>
</dbReference>
<protein>
    <submittedName>
        <fullName evidence="2">Glycosyl transferase</fullName>
    </submittedName>
</protein>
<dbReference type="Pfam" id="PF00535">
    <property type="entry name" value="Glycos_transf_2"/>
    <property type="match status" value="1"/>
</dbReference>
<evidence type="ECO:0000313" key="3">
    <source>
        <dbReference type="Proteomes" id="UP000010796"/>
    </source>
</evidence>
<organism evidence="2 3">
    <name type="scientific">Echinicola vietnamensis (strain DSM 17526 / LMG 23754 / KMM 6221)</name>
    <dbReference type="NCBI Taxonomy" id="926556"/>
    <lineage>
        <taxon>Bacteria</taxon>
        <taxon>Pseudomonadati</taxon>
        <taxon>Bacteroidota</taxon>
        <taxon>Cytophagia</taxon>
        <taxon>Cytophagales</taxon>
        <taxon>Cyclobacteriaceae</taxon>
        <taxon>Echinicola</taxon>
    </lineage>
</organism>
<dbReference type="Proteomes" id="UP000010796">
    <property type="component" value="Chromosome"/>
</dbReference>
<evidence type="ECO:0000259" key="1">
    <source>
        <dbReference type="Pfam" id="PF00535"/>
    </source>
</evidence>
<gene>
    <name evidence="2" type="ordered locus">Echvi_2739</name>
</gene>
<dbReference type="CDD" id="cd04196">
    <property type="entry name" value="GT_2_like_d"/>
    <property type="match status" value="1"/>
</dbReference>
<keyword evidence="3" id="KW-1185">Reference proteome</keyword>
<name>L0FYI9_ECHVK</name>
<dbReference type="AlphaFoldDB" id="L0FYI9"/>
<proteinExistence type="predicted"/>
<accession>L0FYI9</accession>
<dbReference type="PANTHER" id="PTHR22916">
    <property type="entry name" value="GLYCOSYLTRANSFERASE"/>
    <property type="match status" value="1"/>
</dbReference>
<dbReference type="PANTHER" id="PTHR22916:SF3">
    <property type="entry name" value="UDP-GLCNAC:BETAGAL BETA-1,3-N-ACETYLGLUCOSAMINYLTRANSFERASE-LIKE PROTEIN 1"/>
    <property type="match status" value="1"/>
</dbReference>
<dbReference type="EMBL" id="CP003346">
    <property type="protein sequence ID" value="AGA78979.1"/>
    <property type="molecule type" value="Genomic_DNA"/>
</dbReference>
<dbReference type="OrthoDB" id="9802649at2"/>
<dbReference type="SUPFAM" id="SSF53448">
    <property type="entry name" value="Nucleotide-diphospho-sugar transferases"/>
    <property type="match status" value="1"/>
</dbReference>
<sequence length="303" mass="35349">MNSQPLVSIALCTYNGKKYLPEQLDSILNQSYQNLEIVVVDDKSTDGTIDLLESYKNKYPHKISLFQNSINLGFNSNFEKAISLCKGDLIAISDQDDLWIKDKISLQVNYIKENLLIYHDSLMVDKNGQSLNIKISDMRNMYSGDNPNVFIFNNCVSGHSILMKKELLQYIFPFPKMVYYDWWIAYQATQFGSIEYLNQCLVHYKQHEDTITGSNLTTKSNDTVASKVEKVVKALANTENRKNRELIIKLDRLFDERNKKLLNLKLFYLFYKNRKEFLFISNKSYLSKLNRVLKNLWSKNVHA</sequence>
<dbReference type="KEGG" id="evi:Echvi_2739"/>
<dbReference type="GO" id="GO:0016758">
    <property type="term" value="F:hexosyltransferase activity"/>
    <property type="evidence" value="ECO:0007669"/>
    <property type="project" value="UniProtKB-ARBA"/>
</dbReference>
<dbReference type="eggNOG" id="COG1216">
    <property type="taxonomic scope" value="Bacteria"/>
</dbReference>